<proteinExistence type="predicted"/>
<dbReference type="Gene3D" id="2.30.110.10">
    <property type="entry name" value="Electron Transport, Fmn-binding Protein, Chain A"/>
    <property type="match status" value="1"/>
</dbReference>
<accession>A0A1G6KL24</accession>
<name>A0A1G6KL24_9PSEU</name>
<dbReference type="RefSeq" id="WP_091448399.1">
    <property type="nucleotide sequence ID" value="NZ_FMZZ01000001.1"/>
</dbReference>
<dbReference type="PANTHER" id="PTHR34071:SF2">
    <property type="entry name" value="FLAVIN-NUCLEOTIDE-BINDING PROTEIN"/>
    <property type="match status" value="1"/>
</dbReference>
<evidence type="ECO:0000313" key="2">
    <source>
        <dbReference type="EMBL" id="SDC31235.1"/>
    </source>
</evidence>
<dbReference type="STRING" id="1271860.SAMN05216174_101951"/>
<dbReference type="Proteomes" id="UP000199501">
    <property type="component" value="Unassembled WGS sequence"/>
</dbReference>
<gene>
    <name evidence="2" type="ORF">SAMN05216174_101951</name>
</gene>
<evidence type="ECO:0000256" key="1">
    <source>
        <dbReference type="SAM" id="MobiDB-lite"/>
    </source>
</evidence>
<evidence type="ECO:0000313" key="3">
    <source>
        <dbReference type="Proteomes" id="UP000199501"/>
    </source>
</evidence>
<feature type="region of interest" description="Disordered" evidence="1">
    <location>
        <begin position="246"/>
        <end position="265"/>
    </location>
</feature>
<dbReference type="SUPFAM" id="SSF50475">
    <property type="entry name" value="FMN-binding split barrel"/>
    <property type="match status" value="1"/>
</dbReference>
<sequence>MSTAEKKDPYKKVDLTTPSVNWSSKYNLVKYEKSTAQNILKSTFYCHIGFIDPKSKRAVVLPRQYGLAGDKIYLHGPDLYHYKDADPAFTSESRLYKLAKEGLEVCVTVSIVDGLGFGRSAIHATLHYRSVVIYGTARQVVDDKAKEKALEAFAEHIAPGYYSKESRAASPEERKQVGIIEIEFDHVSSKQRTGEPRKGEGDPEGKWAGSVSFYLACGEPKNASYIDKDMQPPKYVDDLCKRSTPTVEVTPAHGTEEDWAAGAPL</sequence>
<dbReference type="PANTHER" id="PTHR34071">
    <property type="entry name" value="5-NITROIMIDAZOLE ANTIBIOTICS RESISTANCE PROTEIN, NIMA-FAMILY-RELATED PROTEIN-RELATED"/>
    <property type="match status" value="1"/>
</dbReference>
<protein>
    <submittedName>
        <fullName evidence="2">Uncharacterized protein</fullName>
    </submittedName>
</protein>
<dbReference type="Pfam" id="PF12900">
    <property type="entry name" value="Pyridox_ox_2"/>
    <property type="match status" value="1"/>
</dbReference>
<dbReference type="InterPro" id="IPR012349">
    <property type="entry name" value="Split_barrel_FMN-bd"/>
</dbReference>
<dbReference type="EMBL" id="FMZZ01000001">
    <property type="protein sequence ID" value="SDC31235.1"/>
    <property type="molecule type" value="Genomic_DNA"/>
</dbReference>
<dbReference type="InterPro" id="IPR024747">
    <property type="entry name" value="Pyridox_Oxase-rel"/>
</dbReference>
<dbReference type="OrthoDB" id="116031at2"/>
<keyword evidence="3" id="KW-1185">Reference proteome</keyword>
<dbReference type="AlphaFoldDB" id="A0A1G6KL24"/>
<reference evidence="3" key="1">
    <citation type="submission" date="2016-10" db="EMBL/GenBank/DDBJ databases">
        <authorList>
            <person name="Varghese N."/>
            <person name="Submissions S."/>
        </authorList>
    </citation>
    <scope>NUCLEOTIDE SEQUENCE [LARGE SCALE GENOMIC DNA]</scope>
    <source>
        <strain evidence="3">IBRC-M 10403</strain>
    </source>
</reference>
<organism evidence="2 3">
    <name type="scientific">Actinokineospora iranica</name>
    <dbReference type="NCBI Taxonomy" id="1271860"/>
    <lineage>
        <taxon>Bacteria</taxon>
        <taxon>Bacillati</taxon>
        <taxon>Actinomycetota</taxon>
        <taxon>Actinomycetes</taxon>
        <taxon>Pseudonocardiales</taxon>
        <taxon>Pseudonocardiaceae</taxon>
        <taxon>Actinokineospora</taxon>
    </lineage>
</organism>